<organism evidence="3 4">
    <name type="scientific">Angiostrongylus cantonensis</name>
    <name type="common">Rat lungworm</name>
    <dbReference type="NCBI Taxonomy" id="6313"/>
    <lineage>
        <taxon>Eukaryota</taxon>
        <taxon>Metazoa</taxon>
        <taxon>Ecdysozoa</taxon>
        <taxon>Nematoda</taxon>
        <taxon>Chromadorea</taxon>
        <taxon>Rhabditida</taxon>
        <taxon>Rhabditina</taxon>
        <taxon>Rhabditomorpha</taxon>
        <taxon>Strongyloidea</taxon>
        <taxon>Metastrongylidae</taxon>
        <taxon>Angiostrongylus</taxon>
    </lineage>
</organism>
<dbReference type="SMART" id="SM00320">
    <property type="entry name" value="WD40"/>
    <property type="match status" value="2"/>
</dbReference>
<dbReference type="GO" id="GO:0005737">
    <property type="term" value="C:cytoplasm"/>
    <property type="evidence" value="ECO:0007669"/>
    <property type="project" value="TreeGrafter"/>
</dbReference>
<dbReference type="PANTHER" id="PTHR23287">
    <property type="entry name" value="RUBY-EYE2-LIKE PROTEIN"/>
    <property type="match status" value="1"/>
</dbReference>
<name>A0A158P8Z7_ANGCA</name>
<dbReference type="Pfam" id="PF23756">
    <property type="entry name" value="Beta-prop_HPS5"/>
    <property type="match status" value="1"/>
</dbReference>
<dbReference type="WBParaSite" id="ACAC_0000765601-mRNA-1">
    <property type="protein sequence ID" value="ACAC_0000765601-mRNA-1"/>
    <property type="gene ID" value="ACAC_0000765601"/>
</dbReference>
<dbReference type="InterPro" id="IPR001680">
    <property type="entry name" value="WD40_rpt"/>
</dbReference>
<accession>A0A158P8Z7</accession>
<dbReference type="STRING" id="6313.A0A158P8Z7"/>
<dbReference type="InterPro" id="IPR015943">
    <property type="entry name" value="WD40/YVTN_repeat-like_dom_sf"/>
</dbReference>
<dbReference type="Proteomes" id="UP000035642">
    <property type="component" value="Unassembled WGS sequence"/>
</dbReference>
<dbReference type="SUPFAM" id="SSF50978">
    <property type="entry name" value="WD40 repeat-like"/>
    <property type="match status" value="1"/>
</dbReference>
<keyword evidence="3" id="KW-1185">Reference proteome</keyword>
<reference evidence="4" key="2">
    <citation type="submission" date="2016-04" db="UniProtKB">
        <authorList>
            <consortium name="WormBaseParasite"/>
        </authorList>
    </citation>
    <scope>IDENTIFICATION</scope>
</reference>
<evidence type="ECO:0000259" key="2">
    <source>
        <dbReference type="Pfam" id="PF23756"/>
    </source>
</evidence>
<sequence length="934" mass="102871">MDLDSSSSVPSRAASENGEQCPALFLLELFTLDNLIMTTNSSRRSKLTCIAVSPQFLFLGTSTGGVSVYARYSSSRKRLKSPAGPLHFVNTKDGPVVSMCVSPKEGLLAVGSESGRIHVIAFSSSPSPFVHLLTRDSRKLSKVTYLAWSTDSKTLYSGHVNGLILAHHTGANYFFRSSCTTLATFNDGEIVQLDVNSSKVLVSTQRASYICDIDGKNTIQVGKKLRNGPMGACFFPSGTENFTETDDGFVLAARPNGRVWESNFAGVVYRTHLLRDSVATSLSPVISSRTNYTYTKKELCSLLATISDHIQLGILKLVVVEGVPFVLSVFGSHLVIFDVEQSKIVLLNISCWCVCGPDVFVLLRGTSIPRKYTLCCRTTVLKRLLAKSLFTQSADFILHFKTCSWPNDLISITVDSLPQVSKEAEVERLRLELSKLLQRQDNLLLDDTNEFEGAQGITGNSFISRHENSGSDCGGMKSIAGTTKVRMRSSSHEYKRTVQKVVPKRASFPQSVEEIRCDLRRNPLTLEAGKVTGTECSWDSCRQIDESDSLKTLLQLESNQEIEAVQFFPTITVGNAAKSLAQLAISTPTSFSCFEPTDGTTSTPKDNGKMPRRFGPNIVKIVRPYKVKPVASVTPISSKRFAKSIPTSLLSGVAAGEGVSEESNNQINANNLSSISSTPVEKESVVPLHDNENNVEAHWVIDRLVNLQSEIGQGHDSLDLTPENVHPHRKKTFERCLSVDEDRLSHILFGNCFMLSDEDASRNCSSSPDGAHSTAISESDAKYPNKIRKFDHESSCDKYQEMLSVMDWLLGLDARVIMAIASLVIGYQELISLVKDSPSLLGALLPEHWSALTFLCVRDQAMKKNEVSPKVISDILHSFSLDRFVNVDSSNTVVLGKQGGVQKQTPMYSWIIDCNKYYFPLPNKIIQTKRRSDV</sequence>
<feature type="coiled-coil region" evidence="1">
    <location>
        <begin position="419"/>
        <end position="446"/>
    </location>
</feature>
<feature type="domain" description="HPS5-like beta-propeller" evidence="2">
    <location>
        <begin position="26"/>
        <end position="363"/>
    </location>
</feature>
<evidence type="ECO:0000256" key="1">
    <source>
        <dbReference type="SAM" id="Coils"/>
    </source>
</evidence>
<protein>
    <submittedName>
        <fullName evidence="4">Tectonin beta-propeller repeat-containing protein 2</fullName>
    </submittedName>
</protein>
<dbReference type="InterPro" id="IPR036322">
    <property type="entry name" value="WD40_repeat_dom_sf"/>
</dbReference>
<reference evidence="3" key="1">
    <citation type="submission" date="2012-09" db="EMBL/GenBank/DDBJ databases">
        <authorList>
            <person name="Martin A.A."/>
        </authorList>
    </citation>
    <scope>NUCLEOTIDE SEQUENCE</scope>
</reference>
<dbReference type="GO" id="GO:0048066">
    <property type="term" value="P:developmental pigmentation"/>
    <property type="evidence" value="ECO:0007669"/>
    <property type="project" value="TreeGrafter"/>
</dbReference>
<dbReference type="Gene3D" id="2.130.10.10">
    <property type="entry name" value="YVTN repeat-like/Quinoprotein amine dehydrogenase"/>
    <property type="match status" value="1"/>
</dbReference>
<proteinExistence type="predicted"/>
<evidence type="ECO:0000313" key="4">
    <source>
        <dbReference type="WBParaSite" id="ACAC_0000765601-mRNA-1"/>
    </source>
</evidence>
<dbReference type="AlphaFoldDB" id="A0A158P8Z7"/>
<evidence type="ECO:0000313" key="3">
    <source>
        <dbReference type="Proteomes" id="UP000035642"/>
    </source>
</evidence>
<dbReference type="InterPro" id="IPR056499">
    <property type="entry name" value="Beta-prop_HPS5-like"/>
</dbReference>
<dbReference type="PANTHER" id="PTHR23287:SF18">
    <property type="entry name" value="BLOC-2 COMPLEX MEMBER HPS5"/>
    <property type="match status" value="1"/>
</dbReference>
<keyword evidence="1" id="KW-0175">Coiled coil</keyword>